<keyword evidence="2" id="KW-0863">Zinc-finger</keyword>
<dbReference type="SUPFAM" id="SSF46942">
    <property type="entry name" value="Elongation factor TFIIS domain 2"/>
    <property type="match status" value="1"/>
</dbReference>
<evidence type="ECO:0000256" key="4">
    <source>
        <dbReference type="ARBA" id="ARBA00023242"/>
    </source>
</evidence>
<dbReference type="PANTHER" id="PTHR11477:SF0">
    <property type="entry name" value="IP08861P-RELATED"/>
    <property type="match status" value="1"/>
</dbReference>
<dbReference type="InterPro" id="IPR036575">
    <property type="entry name" value="TFIIS_cen_dom_sf"/>
</dbReference>
<evidence type="ECO:0000256" key="2">
    <source>
        <dbReference type="ARBA" id="ARBA00022771"/>
    </source>
</evidence>
<dbReference type="PANTHER" id="PTHR11477">
    <property type="entry name" value="TRANSCRIPTION FACTOR S-II ZINC FINGER DOMAIN-CONTAINING PROTEIN"/>
    <property type="match status" value="1"/>
</dbReference>
<gene>
    <name evidence="6" type="ORF">RirG_080140</name>
</gene>
<evidence type="ECO:0000259" key="5">
    <source>
        <dbReference type="PROSITE" id="PS51321"/>
    </source>
</evidence>
<dbReference type="GO" id="GO:0006351">
    <property type="term" value="P:DNA-templated transcription"/>
    <property type="evidence" value="ECO:0007669"/>
    <property type="project" value="InterPro"/>
</dbReference>
<dbReference type="GO" id="GO:0008270">
    <property type="term" value="F:zinc ion binding"/>
    <property type="evidence" value="ECO:0007669"/>
    <property type="project" value="UniProtKB-KW"/>
</dbReference>
<evidence type="ECO:0000256" key="3">
    <source>
        <dbReference type="ARBA" id="ARBA00022833"/>
    </source>
</evidence>
<dbReference type="Proteomes" id="UP000022910">
    <property type="component" value="Unassembled WGS sequence"/>
</dbReference>
<evidence type="ECO:0000313" key="7">
    <source>
        <dbReference type="Proteomes" id="UP000022910"/>
    </source>
</evidence>
<reference evidence="6 7" key="1">
    <citation type="submission" date="2014-02" db="EMBL/GenBank/DDBJ databases">
        <title>Single nucleus genome sequencing reveals high similarity among nuclei of an endomycorrhizal fungus.</title>
        <authorList>
            <person name="Lin K."/>
            <person name="Geurts R."/>
            <person name="Zhang Z."/>
            <person name="Limpens E."/>
            <person name="Saunders D.G."/>
            <person name="Mu D."/>
            <person name="Pang E."/>
            <person name="Cao H."/>
            <person name="Cha H."/>
            <person name="Lin T."/>
            <person name="Zhou Q."/>
            <person name="Shang Y."/>
            <person name="Li Y."/>
            <person name="Ivanov S."/>
            <person name="Sharma T."/>
            <person name="Velzen R.V."/>
            <person name="Ruijter N.D."/>
            <person name="Aanen D.K."/>
            <person name="Win J."/>
            <person name="Kamoun S."/>
            <person name="Bisseling T."/>
            <person name="Huang S."/>
        </authorList>
    </citation>
    <scope>NUCLEOTIDE SEQUENCE [LARGE SCALE GENOMIC DNA]</scope>
    <source>
        <strain evidence="7">DAOM197198w</strain>
    </source>
</reference>
<name>A0A015JVC4_RHIIW</name>
<protein>
    <recommendedName>
        <fullName evidence="5">TFIIS central domain-containing protein</fullName>
    </recommendedName>
</protein>
<accession>A0A015JVC4</accession>
<organism evidence="6 7">
    <name type="scientific">Rhizophagus irregularis (strain DAOM 197198w)</name>
    <name type="common">Glomus intraradices</name>
    <dbReference type="NCBI Taxonomy" id="1432141"/>
    <lineage>
        <taxon>Eukaryota</taxon>
        <taxon>Fungi</taxon>
        <taxon>Fungi incertae sedis</taxon>
        <taxon>Mucoromycota</taxon>
        <taxon>Glomeromycotina</taxon>
        <taxon>Glomeromycetes</taxon>
        <taxon>Glomerales</taxon>
        <taxon>Glomeraceae</taxon>
        <taxon>Rhizophagus</taxon>
    </lineage>
</organism>
<keyword evidence="3" id="KW-0862">Zinc</keyword>
<dbReference type="SMR" id="A0A015JVC4"/>
<keyword evidence="4" id="KW-0539">Nucleus</keyword>
<dbReference type="STRING" id="1432141.A0A015JVC4"/>
<dbReference type="Pfam" id="PF07500">
    <property type="entry name" value="TFIIS_M"/>
    <property type="match status" value="1"/>
</dbReference>
<proteinExistence type="predicted"/>
<dbReference type="OrthoDB" id="44867at2759"/>
<keyword evidence="7" id="KW-1185">Reference proteome</keyword>
<evidence type="ECO:0000256" key="1">
    <source>
        <dbReference type="ARBA" id="ARBA00022723"/>
    </source>
</evidence>
<dbReference type="AlphaFoldDB" id="A0A015JVC4"/>
<comment type="caution">
    <text evidence="6">The sequence shown here is derived from an EMBL/GenBank/DDBJ whole genome shotgun (WGS) entry which is preliminary data.</text>
</comment>
<dbReference type="SMART" id="SM00510">
    <property type="entry name" value="TFS2M"/>
    <property type="match status" value="1"/>
</dbReference>
<dbReference type="EMBL" id="JEMT01016183">
    <property type="protein sequence ID" value="EXX71265.1"/>
    <property type="molecule type" value="Genomic_DNA"/>
</dbReference>
<dbReference type="PROSITE" id="PS51321">
    <property type="entry name" value="TFIIS_CENTRAL"/>
    <property type="match status" value="1"/>
</dbReference>
<feature type="domain" description="TFIIS central" evidence="5">
    <location>
        <begin position="11"/>
        <end position="131"/>
    </location>
</feature>
<dbReference type="Gene3D" id="1.10.472.30">
    <property type="entry name" value="Transcription elongation factor S-II, central domain"/>
    <property type="match status" value="1"/>
</dbReference>
<dbReference type="GO" id="GO:0005634">
    <property type="term" value="C:nucleus"/>
    <property type="evidence" value="ECO:0007669"/>
    <property type="project" value="TreeGrafter"/>
</dbReference>
<dbReference type="InterPro" id="IPR003618">
    <property type="entry name" value="TFIIS_cen_dom"/>
</dbReference>
<evidence type="ECO:0000313" key="6">
    <source>
        <dbReference type="EMBL" id="EXX71265.1"/>
    </source>
</evidence>
<sequence>MPVQVLTGDKFRDNCINLIHKALIGDDKVKINEAEESRLAEKAKLIEQYIYRNSNYTVNKNYKDTARSKIWNLKDKKNPELRQNVAEGSINEEEFAQMDAEAMASKERKRQNIIIRKNSLASSIADLSDLDRSNIVNNRNV</sequence>
<keyword evidence="1" id="KW-0479">Metal-binding</keyword>